<protein>
    <recommendedName>
        <fullName evidence="3">F-box domain-containing protein</fullName>
    </recommendedName>
</protein>
<sequence length="84" mass="9393">MFLFKSPDTTLLLQISTGFLDVCLEVILSDGDVAYRTLSLTCKSLKNVVSTQEFRKRAHFAWPLECGEPQEHAPDCEGEDLCAI</sequence>
<comment type="caution">
    <text evidence="1">The sequence shown here is derived from an EMBL/GenBank/DDBJ whole genome shotgun (WGS) entry which is preliminary data.</text>
</comment>
<proteinExistence type="predicted"/>
<evidence type="ECO:0000313" key="2">
    <source>
        <dbReference type="Proteomes" id="UP001557470"/>
    </source>
</evidence>
<evidence type="ECO:0008006" key="3">
    <source>
        <dbReference type="Google" id="ProtNLM"/>
    </source>
</evidence>
<reference evidence="1 2" key="1">
    <citation type="submission" date="2024-06" db="EMBL/GenBank/DDBJ databases">
        <authorList>
            <person name="Pan Q."/>
            <person name="Wen M."/>
            <person name="Jouanno E."/>
            <person name="Zahm M."/>
            <person name="Klopp C."/>
            <person name="Cabau C."/>
            <person name="Louis A."/>
            <person name="Berthelot C."/>
            <person name="Parey E."/>
            <person name="Roest Crollius H."/>
            <person name="Montfort J."/>
            <person name="Robinson-Rechavi M."/>
            <person name="Bouchez O."/>
            <person name="Lampietro C."/>
            <person name="Lopez Roques C."/>
            <person name="Donnadieu C."/>
            <person name="Postlethwait J."/>
            <person name="Bobe J."/>
            <person name="Verreycken H."/>
            <person name="Guiguen Y."/>
        </authorList>
    </citation>
    <scope>NUCLEOTIDE SEQUENCE [LARGE SCALE GENOMIC DNA]</scope>
    <source>
        <strain evidence="1">Up_M1</strain>
        <tissue evidence="1">Testis</tissue>
    </source>
</reference>
<keyword evidence="2" id="KW-1185">Reference proteome</keyword>
<evidence type="ECO:0000313" key="1">
    <source>
        <dbReference type="EMBL" id="KAL1005421.1"/>
    </source>
</evidence>
<dbReference type="Proteomes" id="UP001557470">
    <property type="component" value="Unassembled WGS sequence"/>
</dbReference>
<gene>
    <name evidence="1" type="ORF">UPYG_G00058910</name>
</gene>
<organism evidence="1 2">
    <name type="scientific">Umbra pygmaea</name>
    <name type="common">Eastern mudminnow</name>
    <dbReference type="NCBI Taxonomy" id="75934"/>
    <lineage>
        <taxon>Eukaryota</taxon>
        <taxon>Metazoa</taxon>
        <taxon>Chordata</taxon>
        <taxon>Craniata</taxon>
        <taxon>Vertebrata</taxon>
        <taxon>Euteleostomi</taxon>
        <taxon>Actinopterygii</taxon>
        <taxon>Neopterygii</taxon>
        <taxon>Teleostei</taxon>
        <taxon>Protacanthopterygii</taxon>
        <taxon>Esociformes</taxon>
        <taxon>Umbridae</taxon>
        <taxon>Umbra</taxon>
    </lineage>
</organism>
<dbReference type="EMBL" id="JAGEUA010000002">
    <property type="protein sequence ID" value="KAL1005421.1"/>
    <property type="molecule type" value="Genomic_DNA"/>
</dbReference>
<accession>A0ABD0XW99</accession>
<name>A0ABD0XW99_UMBPY</name>
<dbReference type="AlphaFoldDB" id="A0ABD0XW99"/>